<accession>A0AC61QZP7</accession>
<keyword evidence="2" id="KW-1185">Reference proteome</keyword>
<protein>
    <submittedName>
        <fullName evidence="1">Uncharacterized protein</fullName>
    </submittedName>
</protein>
<organism evidence="1 2">
    <name type="scientific">Hominisplanchenecus murintestinalis</name>
    <dbReference type="NCBI Taxonomy" id="2941517"/>
    <lineage>
        <taxon>Bacteria</taxon>
        <taxon>Bacillati</taxon>
        <taxon>Bacillota</taxon>
        <taxon>Clostridia</taxon>
        <taxon>Lachnospirales</taxon>
        <taxon>Lachnospiraceae</taxon>
        <taxon>Hominisplanchenecus</taxon>
    </lineage>
</organism>
<comment type="caution">
    <text evidence="1">The sequence shown here is derived from an EMBL/GenBank/DDBJ whole genome shotgun (WGS) entry which is preliminary data.</text>
</comment>
<sequence length="1135" mass="128647">MILMDFKTNKECTFSELKCELTIVVPFMSVEGRIQAKGIDAFEFLTSDGHYSFKFKIESDARMILDRMRQNNYNLAYVCPAGNKLAEFDLHIVFFYTAKVDKKTNVIISEKVKEILRTKKLVSPKPEDFEESVRKNFILSNETSNCFAYTSGFYKFEEINAGEDASTSNDEDNDTSEEEKDSDTNIVSDEEPVKEVSGKKLKIYGQDYSFSVSQKVIGEDVFLYAEKIDTVNANIPNLALNIGDISFRDGERYVSEKVRKELSENTGYIDIWDQYTKLEGDFLLERSRRVGAFSINRNNSSRAEGGIVIMPVGLSAESLQLITNGDNILFSEQAPIYIQEASMTWSQFKEYFMTLEESSIPKRRGISRKVKRVDKSGYIVIEVGDEEEIPEGVASLDIYGDMQQILRRESARDLIMNAESANPALGRIIEGRVSGEFADMHEVKKIAPLSPFVKEKIFSHEPTSTQIKAIDLALNTPDIAIIQGPPGTGKTTVITAIIERLNEIADKRKDVKGQVLVTSFQHDAVRNVIERLSINSLPTIKFGTQGDDDVSMEKALENWCNEYKGKLLKRNPTVNTTVEQKRLMKLRDMYMLVPSDANAVNFLKYARSICLDSDVNEEIGFLLDDISATEEARTNDILTKIRRIRTTKAGFLDDGADNADDLLESLEKIINRDVNENKRIMDILEVAADFRGGAVSDELLESLKEAKQLLIDKCTPKSSYHVDRVRGDVLEIYNRMCQAVHNPKNEEEEILYNLLNELDGNLSGVLDSVVGYNFVFSATTQQSEGKAIKRAKAIVGEEHPVYDTIIIDEAARVNPGDLMVPMAQGKRRIILVGDHRQLPHIYNEEIFENMQVNEGGVDKNVVKISMFEYLMNKSKELYSQDRIERTITLDAQYRMHPMLGEFVSKQFYEDYDEGFKSPLPASKFRQNFYDKPLVWIDVKNSAGPEERFGTSRVRYCEADLIARKVKDFIESGRGVDEDGRDLTYGVITFYSAQVKEIKKKLGIYADKVRVGSVDAFQGMEFDVIFLSVVRSHKKAPEINLDLLNMEPSGEEKTSETYDLWKSYIQEVGMKNYGFLTSENRLCVALSRQKRLLIVVGDSNIFAGKDWSNIAEKCVPAMKKLYEKAKKEGVVLNGQT</sequence>
<dbReference type="EMBL" id="SRZB01000013">
    <property type="protein sequence ID" value="TGX98810.1"/>
    <property type="molecule type" value="Genomic_DNA"/>
</dbReference>
<gene>
    <name evidence="1" type="ORF">E5357_07550</name>
</gene>
<reference evidence="1" key="1">
    <citation type="submission" date="2019-04" db="EMBL/GenBank/DDBJ databases">
        <title>Microbes associate with the intestines of laboratory mice.</title>
        <authorList>
            <person name="Navarre W."/>
            <person name="Wong E."/>
            <person name="Huang K."/>
            <person name="Tropini C."/>
            <person name="Ng K."/>
            <person name="Yu B."/>
        </authorList>
    </citation>
    <scope>NUCLEOTIDE SEQUENCE</scope>
    <source>
        <strain evidence="1">NM72_1-8</strain>
    </source>
</reference>
<dbReference type="Proteomes" id="UP000307720">
    <property type="component" value="Unassembled WGS sequence"/>
</dbReference>
<proteinExistence type="predicted"/>
<evidence type="ECO:0000313" key="2">
    <source>
        <dbReference type="Proteomes" id="UP000307720"/>
    </source>
</evidence>
<evidence type="ECO:0000313" key="1">
    <source>
        <dbReference type="EMBL" id="TGX98810.1"/>
    </source>
</evidence>
<name>A0AC61QZP7_9FIRM</name>